<dbReference type="InterPro" id="IPR001650">
    <property type="entry name" value="Helicase_C-like"/>
</dbReference>
<dbReference type="eggNOG" id="KOG0920">
    <property type="taxonomic scope" value="Eukaryota"/>
</dbReference>
<dbReference type="PANTHER" id="PTHR18934:SF237">
    <property type="entry name" value="ATP-DEPENDENT DNA_RNA HELICASE DHX36"/>
    <property type="match status" value="1"/>
</dbReference>
<dbReference type="CDD" id="cd18791">
    <property type="entry name" value="SF2_C_RHA"/>
    <property type="match status" value="1"/>
</dbReference>
<accession>S3CWI1</accession>
<evidence type="ECO:0000313" key="8">
    <source>
        <dbReference type="Proteomes" id="UP000016922"/>
    </source>
</evidence>
<feature type="domain" description="Helicase C-terminal" evidence="6">
    <location>
        <begin position="857"/>
        <end position="1028"/>
    </location>
</feature>
<dbReference type="GO" id="GO:0003723">
    <property type="term" value="F:RNA binding"/>
    <property type="evidence" value="ECO:0007669"/>
    <property type="project" value="TreeGrafter"/>
</dbReference>
<protein>
    <submittedName>
        <fullName evidence="7">p-loop containing nucleoside triphosphate hydrolase</fullName>
    </submittedName>
</protein>
<dbReference type="SUPFAM" id="SSF52540">
    <property type="entry name" value="P-loop containing nucleoside triphosphate hydrolases"/>
    <property type="match status" value="1"/>
</dbReference>
<dbReference type="Pfam" id="PF21010">
    <property type="entry name" value="HA2_C"/>
    <property type="match status" value="1"/>
</dbReference>
<dbReference type="STRING" id="1116229.S3CWI1"/>
<keyword evidence="1" id="KW-0547">Nucleotide-binding</keyword>
<gene>
    <name evidence="7" type="ORF">GLAREA_01170</name>
</gene>
<dbReference type="CDD" id="cd17917">
    <property type="entry name" value="DEXHc_RHA-like"/>
    <property type="match status" value="1"/>
</dbReference>
<dbReference type="KEGG" id="glz:GLAREA_01170"/>
<proteinExistence type="predicted"/>
<evidence type="ECO:0000256" key="1">
    <source>
        <dbReference type="ARBA" id="ARBA00022741"/>
    </source>
</evidence>
<dbReference type="InterPro" id="IPR011545">
    <property type="entry name" value="DEAD/DEAH_box_helicase_dom"/>
</dbReference>
<dbReference type="OrthoDB" id="5600252at2759"/>
<dbReference type="Proteomes" id="UP000016922">
    <property type="component" value="Unassembled WGS sequence"/>
</dbReference>
<dbReference type="HOGENOM" id="CLU_252878_0_0_1"/>
<evidence type="ECO:0000256" key="4">
    <source>
        <dbReference type="ARBA" id="ARBA00022840"/>
    </source>
</evidence>
<dbReference type="GeneID" id="19460228"/>
<evidence type="ECO:0000256" key="2">
    <source>
        <dbReference type="ARBA" id="ARBA00022801"/>
    </source>
</evidence>
<evidence type="ECO:0000259" key="6">
    <source>
        <dbReference type="PROSITE" id="PS51194"/>
    </source>
</evidence>
<keyword evidence="8" id="KW-1185">Reference proteome</keyword>
<dbReference type="PANTHER" id="PTHR18934">
    <property type="entry name" value="ATP-DEPENDENT RNA HELICASE"/>
    <property type="match status" value="1"/>
</dbReference>
<dbReference type="GO" id="GO:0005634">
    <property type="term" value="C:nucleus"/>
    <property type="evidence" value="ECO:0007669"/>
    <property type="project" value="TreeGrafter"/>
</dbReference>
<keyword evidence="4" id="KW-0067">ATP-binding</keyword>
<dbReference type="Gene3D" id="3.40.50.300">
    <property type="entry name" value="P-loop containing nucleotide triphosphate hydrolases"/>
    <property type="match status" value="2"/>
</dbReference>
<dbReference type="InterPro" id="IPR002464">
    <property type="entry name" value="DNA/RNA_helicase_DEAH_CS"/>
</dbReference>
<dbReference type="RefSeq" id="XP_008084119.1">
    <property type="nucleotide sequence ID" value="XM_008085928.1"/>
</dbReference>
<dbReference type="PROSITE" id="PS51194">
    <property type="entry name" value="HELICASE_CTER"/>
    <property type="match status" value="1"/>
</dbReference>
<evidence type="ECO:0000256" key="3">
    <source>
        <dbReference type="ARBA" id="ARBA00022806"/>
    </source>
</evidence>
<dbReference type="GO" id="GO:0016787">
    <property type="term" value="F:hydrolase activity"/>
    <property type="evidence" value="ECO:0007669"/>
    <property type="project" value="UniProtKB-KW"/>
</dbReference>
<dbReference type="Pfam" id="PF00270">
    <property type="entry name" value="DEAD"/>
    <property type="match status" value="1"/>
</dbReference>
<feature type="domain" description="Helicase ATP-binding" evidence="5">
    <location>
        <begin position="593"/>
        <end position="768"/>
    </location>
</feature>
<dbReference type="InterPro" id="IPR014001">
    <property type="entry name" value="Helicase_ATP-bd"/>
</dbReference>
<dbReference type="Pfam" id="PF00271">
    <property type="entry name" value="Helicase_C"/>
    <property type="match status" value="1"/>
</dbReference>
<organism evidence="7 8">
    <name type="scientific">Glarea lozoyensis (strain ATCC 20868 / MF5171)</name>
    <dbReference type="NCBI Taxonomy" id="1116229"/>
    <lineage>
        <taxon>Eukaryota</taxon>
        <taxon>Fungi</taxon>
        <taxon>Dikarya</taxon>
        <taxon>Ascomycota</taxon>
        <taxon>Pezizomycotina</taxon>
        <taxon>Leotiomycetes</taxon>
        <taxon>Helotiales</taxon>
        <taxon>Helotiaceae</taxon>
        <taxon>Glarea</taxon>
    </lineage>
</organism>
<dbReference type="SMART" id="SM00490">
    <property type="entry name" value="HELICc"/>
    <property type="match status" value="1"/>
</dbReference>
<dbReference type="SMART" id="SM00847">
    <property type="entry name" value="HA2"/>
    <property type="match status" value="1"/>
</dbReference>
<sequence length="1424" mass="157460">MLRHYRSYRFRKTALSFPLSRPRRNFATTHPSYASLSQLRPVPTNVEDLCKTYPSAPPSLFVTPWREQGWREVLGRVPYSSITENAQESKSFDCTYELELPGGLKRKATLAAVSKDEALQLASKELVMALHVDGTWGKILQKKDGSGDKVKPLLGNKVQKEGAGRVKAVSHLPYVTELYDCCASAGSIPDFHFSQSRQTWLHSHWCGLPDGSLAAQGIGSKHVDATLRMLKSYIKRCRQAQSSESGQKPSYPNRANSLQFIAYCYRDREVQQDFRVFNDKARLEVRCQALEFGLFGTVYMDGEKISNNLYGCDRAFFKRLAVLVGAVHLAKRNPHLWSEFEAAYAEDPAQFPALDRNVAMKTHGGSVRLNEELVEPTTVRSNVPILRKWGSSIPPQVAVEVKSVHADAHVADKGDQPQVVEKAETETLVVDNVTSSTQPQVVAGLEDVDADVLGTEKGASLSPSQVAAEADKRTSTDSFLEMFNRTYRIDGAPKGEFVSPVVEVVATPEMVSIMQSASRGVLHVPEGGTIEQPVFHQNKYATLSKVAPRTRLDKRSCLLKARQAALESKKWMQLAQGTVLESLPIRKHHEEIVAMVQENTFSIVVGATGSGKTTQVPQMLFEEAISRVEGSTAEIICTQPRRIATSAAARRVAVERNETIQETVGYSTRGDSKLPRRNGSITYYTTGSLLARLRQRPEQMMADVSHIIIDEVHERDIDVDFLMVTLKDILSKRKAAGDKIPKVVLMSATLDADLFSNYFGQQMDDGSIKPCPSISIPGRTFPVNVKTLDDIVVEMKDKADMNAWKSLIGTPAVNRFLRQEGLSIDRNLNISNAGAISDDDSQHQVDTRGSFPLLCATIQHVLETTSEGAILVFLPGMQDILNINRLLRQYQARADFSVEQLTICMLHSKLKEHQDDVFNEALPGHRKVVLATNIAETSLTIPDVRYVVDSGLHRDLSFDQVTNTTTMGTQWVSAASLKQRAGRAGRVAEGHYYGIFSKARQESLAPAALPQMLRSDLQMLCLQVKTRVPEGNIAEILAKAIQPPKPEAVEAAIQQLKDMEALDDRENFTRLGTLLASLSVHPAMGKLVVLGILFRCLDPMLIVAATVLSSKFFITPAHGQDVARNARKEFSQGTKSDHVALINAFRWARSIRRQPDFNIMMRGQYLDTYAFDEISRNMLSIEGKLVDAELIPHTSEKELLESQRGPPSLNENSNNLSLIKALILAGAPKNIGEMEKPNVLYISPKKRVVTARSSVCQLSRTNQDESKQCASLYSYGVLLKTGSNGAANELSQCSPLIAALFASQARLHTSWSGVDQFILNDWLPLGLRGINGVTGTLAAKEIMSFRAGLQTILSKASGNSLKPFDRKSGRYLADDPETIEFTAKLVRLLEINDVGTENDSWSMMIDSILIDSENDMMSQMVGGE</sequence>
<dbReference type="SMART" id="SM00487">
    <property type="entry name" value="DEXDc"/>
    <property type="match status" value="1"/>
</dbReference>
<dbReference type="InterPro" id="IPR007502">
    <property type="entry name" value="Helicase-assoc_dom"/>
</dbReference>
<dbReference type="GO" id="GO:1990904">
    <property type="term" value="C:ribonucleoprotein complex"/>
    <property type="evidence" value="ECO:0007669"/>
    <property type="project" value="UniProtKB-ARBA"/>
</dbReference>
<dbReference type="InterPro" id="IPR027417">
    <property type="entry name" value="P-loop_NTPase"/>
</dbReference>
<dbReference type="EMBL" id="KE145367">
    <property type="protein sequence ID" value="EPE30010.1"/>
    <property type="molecule type" value="Genomic_DNA"/>
</dbReference>
<dbReference type="PROSITE" id="PS00690">
    <property type="entry name" value="DEAH_ATP_HELICASE"/>
    <property type="match status" value="1"/>
</dbReference>
<reference evidence="7 8" key="1">
    <citation type="journal article" date="2013" name="BMC Genomics">
        <title>Genomics-driven discovery of the pneumocandin biosynthetic gene cluster in the fungus Glarea lozoyensis.</title>
        <authorList>
            <person name="Chen L."/>
            <person name="Yue Q."/>
            <person name="Zhang X."/>
            <person name="Xiang M."/>
            <person name="Wang C."/>
            <person name="Li S."/>
            <person name="Che Y."/>
            <person name="Ortiz-Lopez F.J."/>
            <person name="Bills G.F."/>
            <person name="Liu X."/>
            <person name="An Z."/>
        </authorList>
    </citation>
    <scope>NUCLEOTIDE SEQUENCE [LARGE SCALE GENOMIC DNA]</scope>
    <source>
        <strain evidence="8">ATCC 20868 / MF5171</strain>
    </source>
</reference>
<evidence type="ECO:0000259" key="5">
    <source>
        <dbReference type="PROSITE" id="PS51192"/>
    </source>
</evidence>
<name>S3CWI1_GLAL2</name>
<dbReference type="Gene3D" id="1.20.120.1080">
    <property type="match status" value="1"/>
</dbReference>
<keyword evidence="3" id="KW-0347">Helicase</keyword>
<dbReference type="GO" id="GO:0005524">
    <property type="term" value="F:ATP binding"/>
    <property type="evidence" value="ECO:0007669"/>
    <property type="project" value="UniProtKB-KW"/>
</dbReference>
<keyword evidence="2 7" id="KW-0378">Hydrolase</keyword>
<evidence type="ECO:0000313" key="7">
    <source>
        <dbReference type="EMBL" id="EPE30010.1"/>
    </source>
</evidence>
<dbReference type="PROSITE" id="PS51192">
    <property type="entry name" value="HELICASE_ATP_BIND_1"/>
    <property type="match status" value="1"/>
</dbReference>
<dbReference type="GO" id="GO:0004386">
    <property type="term" value="F:helicase activity"/>
    <property type="evidence" value="ECO:0007669"/>
    <property type="project" value="UniProtKB-KW"/>
</dbReference>